<dbReference type="Proteomes" id="UP000800036">
    <property type="component" value="Unassembled WGS sequence"/>
</dbReference>
<feature type="non-terminal residue" evidence="1">
    <location>
        <position position="1"/>
    </location>
</feature>
<dbReference type="EMBL" id="ML976677">
    <property type="protein sequence ID" value="KAF1973997.1"/>
    <property type="molecule type" value="Genomic_DNA"/>
</dbReference>
<name>A0A6A5VKQ7_9PLEO</name>
<accession>A0A6A5VKQ7</accession>
<reference evidence="1" key="1">
    <citation type="journal article" date="2020" name="Stud. Mycol.">
        <title>101 Dothideomycetes genomes: a test case for predicting lifestyles and emergence of pathogens.</title>
        <authorList>
            <person name="Haridas S."/>
            <person name="Albert R."/>
            <person name="Binder M."/>
            <person name="Bloem J."/>
            <person name="Labutti K."/>
            <person name="Salamov A."/>
            <person name="Andreopoulos B."/>
            <person name="Baker S."/>
            <person name="Barry K."/>
            <person name="Bills G."/>
            <person name="Bluhm B."/>
            <person name="Cannon C."/>
            <person name="Castanera R."/>
            <person name="Culley D."/>
            <person name="Daum C."/>
            <person name="Ezra D."/>
            <person name="Gonzalez J."/>
            <person name="Henrissat B."/>
            <person name="Kuo A."/>
            <person name="Liang C."/>
            <person name="Lipzen A."/>
            <person name="Lutzoni F."/>
            <person name="Magnuson J."/>
            <person name="Mondo S."/>
            <person name="Nolan M."/>
            <person name="Ohm R."/>
            <person name="Pangilinan J."/>
            <person name="Park H.-J."/>
            <person name="Ramirez L."/>
            <person name="Alfaro M."/>
            <person name="Sun H."/>
            <person name="Tritt A."/>
            <person name="Yoshinaga Y."/>
            <person name="Zwiers L.-H."/>
            <person name="Turgeon B."/>
            <person name="Goodwin S."/>
            <person name="Spatafora J."/>
            <person name="Crous P."/>
            <person name="Grigoriev I."/>
        </authorList>
    </citation>
    <scope>NUCLEOTIDE SEQUENCE</scope>
    <source>
        <strain evidence="1">CBS 107.79</strain>
    </source>
</reference>
<keyword evidence="2" id="KW-1185">Reference proteome</keyword>
<gene>
    <name evidence="1" type="ORF">BU23DRAFT_463083</name>
</gene>
<evidence type="ECO:0000313" key="2">
    <source>
        <dbReference type="Proteomes" id="UP000800036"/>
    </source>
</evidence>
<dbReference type="OrthoDB" id="5504197at2759"/>
<organism evidence="1 2">
    <name type="scientific">Bimuria novae-zelandiae CBS 107.79</name>
    <dbReference type="NCBI Taxonomy" id="1447943"/>
    <lineage>
        <taxon>Eukaryota</taxon>
        <taxon>Fungi</taxon>
        <taxon>Dikarya</taxon>
        <taxon>Ascomycota</taxon>
        <taxon>Pezizomycotina</taxon>
        <taxon>Dothideomycetes</taxon>
        <taxon>Pleosporomycetidae</taxon>
        <taxon>Pleosporales</taxon>
        <taxon>Massarineae</taxon>
        <taxon>Didymosphaeriaceae</taxon>
        <taxon>Bimuria</taxon>
    </lineage>
</organism>
<dbReference type="AlphaFoldDB" id="A0A6A5VKQ7"/>
<evidence type="ECO:0000313" key="1">
    <source>
        <dbReference type="EMBL" id="KAF1973997.1"/>
    </source>
</evidence>
<proteinExistence type="predicted"/>
<protein>
    <submittedName>
        <fullName evidence="1">Uncharacterized protein</fullName>
    </submittedName>
</protein>
<sequence>NLDLSLLQSSSLELVELLRLNKRFIESLCEDPVVLSLVKRYAERITRLYKI</sequence>